<feature type="region of interest" description="Disordered" evidence="2">
    <location>
        <begin position="19"/>
        <end position="42"/>
    </location>
</feature>
<dbReference type="InterPro" id="IPR011055">
    <property type="entry name" value="Dup_hybrid_motif"/>
</dbReference>
<dbReference type="EMBL" id="JACGWZ010000001">
    <property type="protein sequence ID" value="MBA8823268.1"/>
    <property type="molecule type" value="Genomic_DNA"/>
</dbReference>
<accession>A0A839DX02</accession>
<dbReference type="InterPro" id="IPR016047">
    <property type="entry name" value="M23ase_b-sheet_dom"/>
</dbReference>
<dbReference type="PANTHER" id="PTHR21666:SF289">
    <property type="entry name" value="L-ALA--D-GLU ENDOPEPTIDASE"/>
    <property type="match status" value="1"/>
</dbReference>
<dbReference type="RefSeq" id="WP_182542610.1">
    <property type="nucleotide sequence ID" value="NZ_JACGWZ010000001.1"/>
</dbReference>
<feature type="domain" description="M23ase beta-sheet core" evidence="4">
    <location>
        <begin position="72"/>
        <end position="169"/>
    </location>
</feature>
<dbReference type="CDD" id="cd12797">
    <property type="entry name" value="M23_peptidase"/>
    <property type="match status" value="1"/>
</dbReference>
<evidence type="ECO:0000256" key="1">
    <source>
        <dbReference type="ARBA" id="ARBA00022729"/>
    </source>
</evidence>
<proteinExistence type="predicted"/>
<dbReference type="AlphaFoldDB" id="A0A839DX02"/>
<dbReference type="GO" id="GO:0004222">
    <property type="term" value="F:metalloendopeptidase activity"/>
    <property type="evidence" value="ECO:0007669"/>
    <property type="project" value="TreeGrafter"/>
</dbReference>
<protein>
    <submittedName>
        <fullName evidence="5">Murein DD-endopeptidase MepM/ murein hydrolase activator NlpD</fullName>
    </submittedName>
</protein>
<gene>
    <name evidence="5" type="ORF">FHX42_000597</name>
</gene>
<keyword evidence="6" id="KW-1185">Reference proteome</keyword>
<dbReference type="PANTHER" id="PTHR21666">
    <property type="entry name" value="PEPTIDASE-RELATED"/>
    <property type="match status" value="1"/>
</dbReference>
<dbReference type="Pfam" id="PF01551">
    <property type="entry name" value="Peptidase_M23"/>
    <property type="match status" value="1"/>
</dbReference>
<evidence type="ECO:0000313" key="5">
    <source>
        <dbReference type="EMBL" id="MBA8823268.1"/>
    </source>
</evidence>
<evidence type="ECO:0000259" key="4">
    <source>
        <dbReference type="Pfam" id="PF01551"/>
    </source>
</evidence>
<reference evidence="5 6" key="1">
    <citation type="submission" date="2020-07" db="EMBL/GenBank/DDBJ databases">
        <title>Sequencing the genomes of 1000 actinobacteria strains.</title>
        <authorList>
            <person name="Klenk H.-P."/>
        </authorList>
    </citation>
    <scope>NUCLEOTIDE SEQUENCE [LARGE SCALE GENOMIC DNA]</scope>
    <source>
        <strain evidence="5 6">DSM 45975</strain>
    </source>
</reference>
<feature type="signal peptide" evidence="3">
    <location>
        <begin position="1"/>
        <end position="27"/>
    </location>
</feature>
<comment type="caution">
    <text evidence="5">The sequence shown here is derived from an EMBL/GenBank/DDBJ whole genome shotgun (WGS) entry which is preliminary data.</text>
</comment>
<sequence length="191" mass="20201">MRPLIATLVLTGTLGASVVPMSTPARAPETGPAPVRTPPSSATNRGGFDWPLPGAHEVVRDFDPPVTEYGPGHRGVDLAASTGRSVRAAGPGVIVYAGRLAGRGVVSVEHAGGLRTTYEPVAANVMVGQTVRRGQPIGRLDSGHPECIAPAPRTCLHWGARQHDDHLNPLRLLSHTTARLLPWRGRSDHDH</sequence>
<dbReference type="Proteomes" id="UP000569329">
    <property type="component" value="Unassembled WGS sequence"/>
</dbReference>
<name>A0A839DX02_9PSEU</name>
<feature type="chain" id="PRO_5032723938" evidence="3">
    <location>
        <begin position="28"/>
        <end position="191"/>
    </location>
</feature>
<organism evidence="5 6">
    <name type="scientific">Halosaccharopolyspora lacisalsi</name>
    <dbReference type="NCBI Taxonomy" id="1000566"/>
    <lineage>
        <taxon>Bacteria</taxon>
        <taxon>Bacillati</taxon>
        <taxon>Actinomycetota</taxon>
        <taxon>Actinomycetes</taxon>
        <taxon>Pseudonocardiales</taxon>
        <taxon>Pseudonocardiaceae</taxon>
        <taxon>Halosaccharopolyspora</taxon>
    </lineage>
</organism>
<keyword evidence="1 3" id="KW-0732">Signal</keyword>
<evidence type="ECO:0000256" key="2">
    <source>
        <dbReference type="SAM" id="MobiDB-lite"/>
    </source>
</evidence>
<dbReference type="SUPFAM" id="SSF51261">
    <property type="entry name" value="Duplicated hybrid motif"/>
    <property type="match status" value="1"/>
</dbReference>
<keyword evidence="5" id="KW-0378">Hydrolase</keyword>
<dbReference type="Gene3D" id="2.70.70.10">
    <property type="entry name" value="Glucose Permease (Domain IIA)"/>
    <property type="match status" value="1"/>
</dbReference>
<evidence type="ECO:0000313" key="6">
    <source>
        <dbReference type="Proteomes" id="UP000569329"/>
    </source>
</evidence>
<evidence type="ECO:0000256" key="3">
    <source>
        <dbReference type="SAM" id="SignalP"/>
    </source>
</evidence>
<dbReference type="InterPro" id="IPR050570">
    <property type="entry name" value="Cell_wall_metabolism_enzyme"/>
</dbReference>